<organism evidence="2 3">
    <name type="scientific">Nitrospira tepida</name>
    <dbReference type="NCBI Taxonomy" id="2973512"/>
    <lineage>
        <taxon>Bacteria</taxon>
        <taxon>Pseudomonadati</taxon>
        <taxon>Nitrospirota</taxon>
        <taxon>Nitrospiria</taxon>
        <taxon>Nitrospirales</taxon>
        <taxon>Nitrospiraceae</taxon>
        <taxon>Nitrospira</taxon>
    </lineage>
</organism>
<gene>
    <name evidence="2" type="ORF">DNFV4_03191</name>
</gene>
<keyword evidence="3" id="KW-1185">Reference proteome</keyword>
<dbReference type="Pfam" id="PF13432">
    <property type="entry name" value="TPR_16"/>
    <property type="match status" value="1"/>
</dbReference>
<dbReference type="PANTHER" id="PTHR12558:SF13">
    <property type="entry name" value="CELL DIVISION CYCLE PROTEIN 27 HOMOLOG"/>
    <property type="match status" value="1"/>
</dbReference>
<dbReference type="SUPFAM" id="SSF48452">
    <property type="entry name" value="TPR-like"/>
    <property type="match status" value="1"/>
</dbReference>
<evidence type="ECO:0000313" key="2">
    <source>
        <dbReference type="EMBL" id="CAI4032761.1"/>
    </source>
</evidence>
<feature type="repeat" description="TPR" evidence="1">
    <location>
        <begin position="69"/>
        <end position="102"/>
    </location>
</feature>
<dbReference type="SMART" id="SM00028">
    <property type="entry name" value="TPR"/>
    <property type="match status" value="3"/>
</dbReference>
<protein>
    <submittedName>
        <fullName evidence="2">Flp pilus assembly protein TadD, contains TPR repeat</fullName>
    </submittedName>
</protein>
<dbReference type="PANTHER" id="PTHR12558">
    <property type="entry name" value="CELL DIVISION CYCLE 16,23,27"/>
    <property type="match status" value="1"/>
</dbReference>
<dbReference type="EMBL" id="OX365700">
    <property type="protein sequence ID" value="CAI4032761.1"/>
    <property type="molecule type" value="Genomic_DNA"/>
</dbReference>
<dbReference type="RefSeq" id="WP_289269475.1">
    <property type="nucleotide sequence ID" value="NZ_OX365700.1"/>
</dbReference>
<accession>A0AA86T6X1</accession>
<proteinExistence type="predicted"/>
<dbReference type="KEGG" id="nti:DNFV4_03191"/>
<dbReference type="PROSITE" id="PS50005">
    <property type="entry name" value="TPR"/>
    <property type="match status" value="2"/>
</dbReference>
<dbReference type="AlphaFoldDB" id="A0AA86T6X1"/>
<feature type="repeat" description="TPR" evidence="1">
    <location>
        <begin position="35"/>
        <end position="68"/>
    </location>
</feature>
<dbReference type="Proteomes" id="UP001179121">
    <property type="component" value="Chromosome"/>
</dbReference>
<dbReference type="Gene3D" id="1.25.40.10">
    <property type="entry name" value="Tetratricopeptide repeat domain"/>
    <property type="match status" value="1"/>
</dbReference>
<evidence type="ECO:0000313" key="3">
    <source>
        <dbReference type="Proteomes" id="UP001179121"/>
    </source>
</evidence>
<keyword evidence="1" id="KW-0802">TPR repeat</keyword>
<dbReference type="InterPro" id="IPR019734">
    <property type="entry name" value="TPR_rpt"/>
</dbReference>
<sequence length="203" mass="22354">MIHRRLSLLAALVLLLTPACSWMPRPLITHDPLTSEEHLALGQAYLAKDLRPLATNEFQKALDRDPRNVSAHMELGNLAYEAGALAEAGQHYRSVLDLDARHPGANNNLAMVYLAQGSHLNEIEVLARRAMEGSASFRPYALHTLASHYFEQGRHKEAALLLEEADRLVAGAPPALRFQLAQLRARLEAQDGPNRSCLSGLCP</sequence>
<name>A0AA86T6X1_9BACT</name>
<reference evidence="2" key="1">
    <citation type="submission" date="2022-10" db="EMBL/GenBank/DDBJ databases">
        <authorList>
            <person name="Koch H."/>
        </authorList>
    </citation>
    <scope>NUCLEOTIDE SEQUENCE</scope>
    <source>
        <strain evidence="2">DNF</strain>
    </source>
</reference>
<evidence type="ECO:0000256" key="1">
    <source>
        <dbReference type="PROSITE-ProRule" id="PRU00339"/>
    </source>
</evidence>
<dbReference type="InterPro" id="IPR011990">
    <property type="entry name" value="TPR-like_helical_dom_sf"/>
</dbReference>